<organism evidence="1 2">
    <name type="scientific">Halopseudomonas litoralis</name>
    <dbReference type="NCBI Taxonomy" id="797277"/>
    <lineage>
        <taxon>Bacteria</taxon>
        <taxon>Pseudomonadati</taxon>
        <taxon>Pseudomonadota</taxon>
        <taxon>Gammaproteobacteria</taxon>
        <taxon>Pseudomonadales</taxon>
        <taxon>Pseudomonadaceae</taxon>
        <taxon>Halopseudomonas</taxon>
    </lineage>
</organism>
<dbReference type="RefSeq" id="WP_090275736.1">
    <property type="nucleotide sequence ID" value="NZ_LT629748.1"/>
</dbReference>
<sequence length="178" mass="20861">MHQQILEFWFEQLKPAMWWRKDEQLDQQIRQRFGALHRQAANAELWQWRTTAQGRLAEIILLDQFSRNMHRGLPESFAHDGMALVLAQEAIAAGADLALPVVQRSFMYMPFMHSESLAIHERAVVLFSTPGMEDNLDFELQHRDILQRFGRYPHRNKILGRTSTEQERVFLTQPGSSF</sequence>
<evidence type="ECO:0000313" key="1">
    <source>
        <dbReference type="EMBL" id="SDT10913.1"/>
    </source>
</evidence>
<dbReference type="InterPro" id="IPR011990">
    <property type="entry name" value="TPR-like_helical_dom_sf"/>
</dbReference>
<dbReference type="OrthoDB" id="7593450at2"/>
<protein>
    <submittedName>
        <fullName evidence="1">Uncharacterized conserved protein, DUF924 family</fullName>
    </submittedName>
</protein>
<dbReference type="Proteomes" id="UP000243426">
    <property type="component" value="Chromosome I"/>
</dbReference>
<name>A0A1H1XNZ4_9GAMM</name>
<dbReference type="InterPro" id="IPR010323">
    <property type="entry name" value="DUF924"/>
</dbReference>
<dbReference type="AlphaFoldDB" id="A0A1H1XNZ4"/>
<reference evidence="2" key="1">
    <citation type="submission" date="2016-10" db="EMBL/GenBank/DDBJ databases">
        <authorList>
            <person name="Varghese N."/>
            <person name="Submissions S."/>
        </authorList>
    </citation>
    <scope>NUCLEOTIDE SEQUENCE [LARGE SCALE GENOMIC DNA]</scope>
    <source>
        <strain evidence="2">2SM5</strain>
    </source>
</reference>
<dbReference type="Gene3D" id="1.25.40.10">
    <property type="entry name" value="Tetratricopeptide repeat domain"/>
    <property type="match status" value="1"/>
</dbReference>
<dbReference type="SUPFAM" id="SSF48452">
    <property type="entry name" value="TPR-like"/>
    <property type="match status" value="1"/>
</dbReference>
<dbReference type="EMBL" id="LT629748">
    <property type="protein sequence ID" value="SDT10913.1"/>
    <property type="molecule type" value="Genomic_DNA"/>
</dbReference>
<keyword evidence="2" id="KW-1185">Reference proteome</keyword>
<proteinExistence type="predicted"/>
<dbReference type="STRING" id="797277.SAMN05216198_3682"/>
<evidence type="ECO:0000313" key="2">
    <source>
        <dbReference type="Proteomes" id="UP000243426"/>
    </source>
</evidence>
<dbReference type="Pfam" id="PF06041">
    <property type="entry name" value="DUF924"/>
    <property type="match status" value="1"/>
</dbReference>
<accession>A0A1H1XNZ4</accession>
<gene>
    <name evidence="1" type="ORF">SAMN05216198_3682</name>
</gene>
<dbReference type="Gene3D" id="1.20.58.320">
    <property type="entry name" value="TPR-like"/>
    <property type="match status" value="1"/>
</dbReference>